<name>A0A9P4V368_9PLEO</name>
<evidence type="ECO:0000313" key="3">
    <source>
        <dbReference type="Proteomes" id="UP000799444"/>
    </source>
</evidence>
<feature type="compositionally biased region" description="Low complexity" evidence="1">
    <location>
        <begin position="36"/>
        <end position="47"/>
    </location>
</feature>
<accession>A0A9P4V368</accession>
<gene>
    <name evidence="2" type="ORF">EJ04DRAFT_255244</name>
</gene>
<dbReference type="Proteomes" id="UP000799444">
    <property type="component" value="Unassembled WGS sequence"/>
</dbReference>
<dbReference type="EMBL" id="ML996153">
    <property type="protein sequence ID" value="KAF2734025.1"/>
    <property type="molecule type" value="Genomic_DNA"/>
</dbReference>
<protein>
    <submittedName>
        <fullName evidence="2">Uncharacterized protein</fullName>
    </submittedName>
</protein>
<dbReference type="AlphaFoldDB" id="A0A9P4V368"/>
<evidence type="ECO:0000256" key="1">
    <source>
        <dbReference type="SAM" id="MobiDB-lite"/>
    </source>
</evidence>
<comment type="caution">
    <text evidence="2">The sequence shown here is derived from an EMBL/GenBank/DDBJ whole genome shotgun (WGS) entry which is preliminary data.</text>
</comment>
<reference evidence="2" key="1">
    <citation type="journal article" date="2020" name="Stud. Mycol.">
        <title>101 Dothideomycetes genomes: a test case for predicting lifestyles and emergence of pathogens.</title>
        <authorList>
            <person name="Haridas S."/>
            <person name="Albert R."/>
            <person name="Binder M."/>
            <person name="Bloem J."/>
            <person name="Labutti K."/>
            <person name="Salamov A."/>
            <person name="Andreopoulos B."/>
            <person name="Baker S."/>
            <person name="Barry K."/>
            <person name="Bills G."/>
            <person name="Bluhm B."/>
            <person name="Cannon C."/>
            <person name="Castanera R."/>
            <person name="Culley D."/>
            <person name="Daum C."/>
            <person name="Ezra D."/>
            <person name="Gonzalez J."/>
            <person name="Henrissat B."/>
            <person name="Kuo A."/>
            <person name="Liang C."/>
            <person name="Lipzen A."/>
            <person name="Lutzoni F."/>
            <person name="Magnuson J."/>
            <person name="Mondo S."/>
            <person name="Nolan M."/>
            <person name="Ohm R."/>
            <person name="Pangilinan J."/>
            <person name="Park H.-J."/>
            <person name="Ramirez L."/>
            <person name="Alfaro M."/>
            <person name="Sun H."/>
            <person name="Tritt A."/>
            <person name="Yoshinaga Y."/>
            <person name="Zwiers L.-H."/>
            <person name="Turgeon B."/>
            <person name="Goodwin S."/>
            <person name="Spatafora J."/>
            <person name="Crous P."/>
            <person name="Grigoriev I."/>
        </authorList>
    </citation>
    <scope>NUCLEOTIDE SEQUENCE</scope>
    <source>
        <strain evidence="2">CBS 125425</strain>
    </source>
</reference>
<evidence type="ECO:0000313" key="2">
    <source>
        <dbReference type="EMBL" id="KAF2734025.1"/>
    </source>
</evidence>
<feature type="region of interest" description="Disordered" evidence="1">
    <location>
        <begin position="1"/>
        <end position="49"/>
    </location>
</feature>
<proteinExistence type="predicted"/>
<sequence length="201" mass="21210">MLDLGRRANTRRNGPARSGAIQHAQSPLGKVKHVSSHASASSSPSSPKLALDPVAAKAVIGLCRRDQEGCAVRLILLSRLRDGYSRSSWCSRPLRYAAWAYSGQKNVSAWSRSSTVGQWIGGFDKMTARDYAASACTGGDNVCNHVDAVCYTESAPATDSAVEKGGSAAGRRARGREAIGIEAARDLVVPSQRLAEGEVPA</sequence>
<organism evidence="2 3">
    <name type="scientific">Polyplosphaeria fusca</name>
    <dbReference type="NCBI Taxonomy" id="682080"/>
    <lineage>
        <taxon>Eukaryota</taxon>
        <taxon>Fungi</taxon>
        <taxon>Dikarya</taxon>
        <taxon>Ascomycota</taxon>
        <taxon>Pezizomycotina</taxon>
        <taxon>Dothideomycetes</taxon>
        <taxon>Pleosporomycetidae</taxon>
        <taxon>Pleosporales</taxon>
        <taxon>Tetraplosphaeriaceae</taxon>
        <taxon>Polyplosphaeria</taxon>
    </lineage>
</organism>
<keyword evidence="3" id="KW-1185">Reference proteome</keyword>